<organism evidence="1 2">
    <name type="scientific">Leuconostoc falkenbergense</name>
    <dbReference type="NCBI Taxonomy" id="2766470"/>
    <lineage>
        <taxon>Bacteria</taxon>
        <taxon>Bacillati</taxon>
        <taxon>Bacillota</taxon>
        <taxon>Bacilli</taxon>
        <taxon>Lactobacillales</taxon>
        <taxon>Lactobacillaceae</taxon>
        <taxon>Leuconostoc</taxon>
    </lineage>
</organism>
<evidence type="ECO:0000313" key="2">
    <source>
        <dbReference type="Proteomes" id="UP001080333"/>
    </source>
</evidence>
<dbReference type="RefSeq" id="WP_267287282.1">
    <property type="nucleotide sequence ID" value="NZ_QVOQ01000020.1"/>
</dbReference>
<protein>
    <submittedName>
        <fullName evidence="1">Uncharacterized protein</fullName>
    </submittedName>
</protein>
<accession>A0A9X3EIK2</accession>
<evidence type="ECO:0000313" key="1">
    <source>
        <dbReference type="EMBL" id="MCX7579420.1"/>
    </source>
</evidence>
<sequence>MNPWNLDFDLLMAEVGELTDEELSLAKKISDVLNQSKLSAYEKNRALCVTDKVLYHKALGKLQTELL</sequence>
<dbReference type="AlphaFoldDB" id="A0A9X3EIK2"/>
<gene>
    <name evidence="1" type="ORF">D0502_08520</name>
</gene>
<name>A0A9X3EIK2_9LACO</name>
<comment type="caution">
    <text evidence="1">The sequence shown here is derived from an EMBL/GenBank/DDBJ whole genome shotgun (WGS) entry which is preliminary data.</text>
</comment>
<reference evidence="1" key="1">
    <citation type="submission" date="2018-08" db="EMBL/GenBank/DDBJ databases">
        <title>Draft genome sequences of Leuconostoc spp. and Weissella spp. with biocontrol potential.</title>
        <authorList>
            <person name="Lo R."/>
            <person name="Ho V.T.T."/>
            <person name="Turner M.S."/>
        </authorList>
    </citation>
    <scope>NUCLEOTIDE SEQUENCE</scope>
    <source>
        <strain evidence="1">156</strain>
    </source>
</reference>
<dbReference type="Proteomes" id="UP001080333">
    <property type="component" value="Unassembled WGS sequence"/>
</dbReference>
<dbReference type="EMBL" id="QVOQ01000020">
    <property type="protein sequence ID" value="MCX7579420.1"/>
    <property type="molecule type" value="Genomic_DNA"/>
</dbReference>
<proteinExistence type="predicted"/>